<proteinExistence type="predicted"/>
<name>A0A9P6CW39_9AGAR</name>
<evidence type="ECO:0000259" key="1">
    <source>
        <dbReference type="Pfam" id="PF09423"/>
    </source>
</evidence>
<protein>
    <recommendedName>
        <fullName evidence="1">PhoD-like phosphatase metallophosphatase domain-containing protein</fullName>
    </recommendedName>
</protein>
<organism evidence="2 3">
    <name type="scientific">Pholiota conissans</name>
    <dbReference type="NCBI Taxonomy" id="109636"/>
    <lineage>
        <taxon>Eukaryota</taxon>
        <taxon>Fungi</taxon>
        <taxon>Dikarya</taxon>
        <taxon>Basidiomycota</taxon>
        <taxon>Agaricomycotina</taxon>
        <taxon>Agaricomycetes</taxon>
        <taxon>Agaricomycetidae</taxon>
        <taxon>Agaricales</taxon>
        <taxon>Agaricineae</taxon>
        <taxon>Strophariaceae</taxon>
        <taxon>Pholiota</taxon>
    </lineage>
</organism>
<dbReference type="Proteomes" id="UP000807469">
    <property type="component" value="Unassembled WGS sequence"/>
</dbReference>
<evidence type="ECO:0000313" key="2">
    <source>
        <dbReference type="EMBL" id="KAF9475330.1"/>
    </source>
</evidence>
<dbReference type="CDD" id="cd07389">
    <property type="entry name" value="MPP_PhoD"/>
    <property type="match status" value="1"/>
</dbReference>
<evidence type="ECO:0000313" key="3">
    <source>
        <dbReference type="Proteomes" id="UP000807469"/>
    </source>
</evidence>
<dbReference type="Pfam" id="PF09423">
    <property type="entry name" value="PhoD"/>
    <property type="match status" value="1"/>
</dbReference>
<dbReference type="InterPro" id="IPR038607">
    <property type="entry name" value="PhoD-like_sf"/>
</dbReference>
<feature type="domain" description="PhoD-like phosphatase metallophosphatase" evidence="1">
    <location>
        <begin position="279"/>
        <end position="506"/>
    </location>
</feature>
<dbReference type="OrthoDB" id="2100241at2759"/>
<dbReference type="InterPro" id="IPR018946">
    <property type="entry name" value="PhoD-like_MPP"/>
</dbReference>
<dbReference type="EMBL" id="MU155337">
    <property type="protein sequence ID" value="KAF9475330.1"/>
    <property type="molecule type" value="Genomic_DNA"/>
</dbReference>
<dbReference type="InterPro" id="IPR052900">
    <property type="entry name" value="Phospholipid_Metab_Enz"/>
</dbReference>
<gene>
    <name evidence="2" type="ORF">BDN70DRAFT_814299</name>
</gene>
<comment type="caution">
    <text evidence="2">The sequence shown here is derived from an EMBL/GenBank/DDBJ whole genome shotgun (WGS) entry which is preliminary data.</text>
</comment>
<reference evidence="2" key="1">
    <citation type="submission" date="2020-11" db="EMBL/GenBank/DDBJ databases">
        <authorList>
            <consortium name="DOE Joint Genome Institute"/>
            <person name="Ahrendt S."/>
            <person name="Riley R."/>
            <person name="Andreopoulos W."/>
            <person name="Labutti K."/>
            <person name="Pangilinan J."/>
            <person name="Ruiz-Duenas F.J."/>
            <person name="Barrasa J.M."/>
            <person name="Sanchez-Garcia M."/>
            <person name="Camarero S."/>
            <person name="Miyauchi S."/>
            <person name="Serrano A."/>
            <person name="Linde D."/>
            <person name="Babiker R."/>
            <person name="Drula E."/>
            <person name="Ayuso-Fernandez I."/>
            <person name="Pacheco R."/>
            <person name="Padilla G."/>
            <person name="Ferreira P."/>
            <person name="Barriuso J."/>
            <person name="Kellner H."/>
            <person name="Castanera R."/>
            <person name="Alfaro M."/>
            <person name="Ramirez L."/>
            <person name="Pisabarro A.G."/>
            <person name="Kuo A."/>
            <person name="Tritt A."/>
            <person name="Lipzen A."/>
            <person name="He G."/>
            <person name="Yan M."/>
            <person name="Ng V."/>
            <person name="Cullen D."/>
            <person name="Martin F."/>
            <person name="Rosso M.-N."/>
            <person name="Henrissat B."/>
            <person name="Hibbett D."/>
            <person name="Martinez A.T."/>
            <person name="Grigoriev I.V."/>
        </authorList>
    </citation>
    <scope>NUCLEOTIDE SEQUENCE</scope>
    <source>
        <strain evidence="2">CIRM-BRFM 674</strain>
    </source>
</reference>
<dbReference type="SUPFAM" id="SSF56300">
    <property type="entry name" value="Metallo-dependent phosphatases"/>
    <property type="match status" value="1"/>
</dbReference>
<dbReference type="PANTHER" id="PTHR43606:SF2">
    <property type="entry name" value="ALKALINE PHOSPHATASE FAMILY PROTEIN (AFU_ORTHOLOGUE AFUA_5G03860)"/>
    <property type="match status" value="1"/>
</dbReference>
<dbReference type="AlphaFoldDB" id="A0A9P6CW39"/>
<keyword evidence="3" id="KW-1185">Reference proteome</keyword>
<sequence>MFSALFSSLFRAAAFIFLRIIPSRLLRVPIPALFAAYVLAAWLARPPPPVQDKRHKRPPRRPPPRPRVLPTVLFSLPTHSRALTLANAAINVLLLLAVLDFAGTPFLDTAQHVVFTRVGAVYPDSIKLVVRYPHQHSLLVLYRESTADPNATWTHGPLLTLTPDADWVATARITHLWPSTSYQYRLADPNATLLPYPPNPISFRTFPDPRLPTTTRFRFIASSCTVPNFPYRGPLHKRSIKGYDLLADYLLQNPHPPNHTDPSLPILNPTTNDDLVPTEFLLFLGDFIYADVPFYGGDDKEAYRRLYRRNYQSTSYRRIYEQLPIFHAYDDHEFIDNYAGQSEDLAPFANANNAYSIYAGDANYDPALPTQSFYDFTHGDVAFFVMDTRRYRSGANTTATERTMLGPEQLTALHTWLSKVNSTTTFKFIVSSVPFTTLFTHDAQIDTWAFYREEQASVLALLQSVPNVVVISGDRHQFAAIEFPAPHKAHAVLEVSTSPLSMFYIPIISAIQDRSEEFFVRNVSIPNLEGEMVQHVQKIPRERVLKYIPKGNYKWSAFEIDTRDPARPTLRIETVIDGKPAYHLEVVGTPSKMHHGLGALVTHGVADWFSRLGLAPAKWF</sequence>
<dbReference type="Gene3D" id="3.60.21.70">
    <property type="entry name" value="PhoD-like phosphatase"/>
    <property type="match status" value="1"/>
</dbReference>
<dbReference type="InterPro" id="IPR029052">
    <property type="entry name" value="Metallo-depent_PP-like"/>
</dbReference>
<accession>A0A9P6CW39</accession>
<dbReference type="PANTHER" id="PTHR43606">
    <property type="entry name" value="PHOSPHATASE, PUTATIVE (AFU_ORTHOLOGUE AFUA_6G08710)-RELATED"/>
    <property type="match status" value="1"/>
</dbReference>